<feature type="chain" id="PRO_5044766068" evidence="3">
    <location>
        <begin position="23"/>
        <end position="341"/>
    </location>
</feature>
<evidence type="ECO:0000256" key="2">
    <source>
        <dbReference type="PROSITE-ProRule" id="PRU00497"/>
    </source>
</evidence>
<dbReference type="InterPro" id="IPR000618">
    <property type="entry name" value="Insect_cuticle"/>
</dbReference>
<dbReference type="GO" id="GO:0042302">
    <property type="term" value="F:structural constituent of cuticle"/>
    <property type="evidence" value="ECO:0007669"/>
    <property type="project" value="UniProtKB-UniRule"/>
</dbReference>
<evidence type="ECO:0000256" key="3">
    <source>
        <dbReference type="SAM" id="SignalP"/>
    </source>
</evidence>
<dbReference type="PRINTS" id="PR00947">
    <property type="entry name" value="CUTICLE"/>
</dbReference>
<sequence>MRFVLQKSTFSLFLIIFTKCCAYSVPQYAQSYDKPTDYSFSYGVKDPHTGDFKHQWEKKEGDSIKGQYSLVEADGSIRTVDYVASGKTGFNAVVKKSPLHHITYKQKDAISYNNVELSPNTSPESYQLAGEDDYEEQGGYVYLSPEEISNGALGQASQRVVQKQRVDPVQEEYETLQYMSSKIPVDLNILQQDNSEMIVPLEIESIKPIEIQVKKQKPVASQKSSIKNTPIKPNQELSQEDLNKFLAEYYAMNDQPKVVMETGFKPITAPTVSQPIIPNTFKSNKKPQTTPGLKTYSSNSNNKYRLVRGKNQGNSNVAIHRGAVQNPRIRYSRRIIYDEED</sequence>
<keyword evidence="1 2" id="KW-0193">Cuticle</keyword>
<evidence type="ECO:0000313" key="4">
    <source>
        <dbReference type="EMBL" id="KAL1497021.1"/>
    </source>
</evidence>
<dbReference type="AlphaFoldDB" id="A0ABD1EKJ4"/>
<dbReference type="Proteomes" id="UP001566132">
    <property type="component" value="Unassembled WGS sequence"/>
</dbReference>
<dbReference type="Pfam" id="PF00379">
    <property type="entry name" value="Chitin_bind_4"/>
    <property type="match status" value="1"/>
</dbReference>
<name>A0ABD1EKJ4_HYPHA</name>
<dbReference type="EMBL" id="JBDJPC010000006">
    <property type="protein sequence ID" value="KAL1497021.1"/>
    <property type="molecule type" value="Genomic_DNA"/>
</dbReference>
<comment type="caution">
    <text evidence="4">The sequence shown here is derived from an EMBL/GenBank/DDBJ whole genome shotgun (WGS) entry which is preliminary data.</text>
</comment>
<protein>
    <submittedName>
        <fullName evidence="4">Uncharacterized protein</fullName>
    </submittedName>
</protein>
<organism evidence="4 5">
    <name type="scientific">Hypothenemus hampei</name>
    <name type="common">Coffee berry borer</name>
    <dbReference type="NCBI Taxonomy" id="57062"/>
    <lineage>
        <taxon>Eukaryota</taxon>
        <taxon>Metazoa</taxon>
        <taxon>Ecdysozoa</taxon>
        <taxon>Arthropoda</taxon>
        <taxon>Hexapoda</taxon>
        <taxon>Insecta</taxon>
        <taxon>Pterygota</taxon>
        <taxon>Neoptera</taxon>
        <taxon>Endopterygota</taxon>
        <taxon>Coleoptera</taxon>
        <taxon>Polyphaga</taxon>
        <taxon>Cucujiformia</taxon>
        <taxon>Curculionidae</taxon>
        <taxon>Scolytinae</taxon>
        <taxon>Hypothenemus</taxon>
    </lineage>
</organism>
<keyword evidence="5" id="KW-1185">Reference proteome</keyword>
<dbReference type="PANTHER" id="PTHR12236">
    <property type="entry name" value="STRUCTURAL CONTITUENT OF CUTICLE"/>
    <property type="match status" value="1"/>
</dbReference>
<keyword evidence="3" id="KW-0732">Signal</keyword>
<dbReference type="PANTHER" id="PTHR12236:SF81">
    <property type="entry name" value="CUTICLE PROTEIN 19-LIKE PROTEIN"/>
    <property type="match status" value="1"/>
</dbReference>
<feature type="signal peptide" evidence="3">
    <location>
        <begin position="1"/>
        <end position="22"/>
    </location>
</feature>
<gene>
    <name evidence="4" type="ORF">ABEB36_008052</name>
</gene>
<accession>A0ABD1EKJ4</accession>
<proteinExistence type="predicted"/>
<evidence type="ECO:0000313" key="5">
    <source>
        <dbReference type="Proteomes" id="UP001566132"/>
    </source>
</evidence>
<reference evidence="4 5" key="1">
    <citation type="submission" date="2024-05" db="EMBL/GenBank/DDBJ databases">
        <title>Genetic variation in Jamaican populations of the coffee berry borer (Hypothenemus hampei).</title>
        <authorList>
            <person name="Errbii M."/>
            <person name="Myrie A."/>
        </authorList>
    </citation>
    <scope>NUCLEOTIDE SEQUENCE [LARGE SCALE GENOMIC DNA]</scope>
    <source>
        <strain evidence="4">JA-Hopewell-2020-01-JO</strain>
        <tissue evidence="4">Whole body</tissue>
    </source>
</reference>
<evidence type="ECO:0000256" key="1">
    <source>
        <dbReference type="ARBA" id="ARBA00022460"/>
    </source>
</evidence>
<dbReference type="PROSITE" id="PS51155">
    <property type="entry name" value="CHIT_BIND_RR_2"/>
    <property type="match status" value="1"/>
</dbReference>
<dbReference type="InterPro" id="IPR051217">
    <property type="entry name" value="Insect_Cuticle_Struc_Prot"/>
</dbReference>